<dbReference type="InterPro" id="IPR050397">
    <property type="entry name" value="Env_Response_Regulators"/>
</dbReference>
<dbReference type="GO" id="GO:0003700">
    <property type="term" value="F:DNA-binding transcription factor activity"/>
    <property type="evidence" value="ECO:0007669"/>
    <property type="project" value="TreeGrafter"/>
</dbReference>
<organism evidence="6 7">
    <name type="scientific">Limnohabitans parvus II-B4</name>
    <dbReference type="NCBI Taxonomy" id="1293052"/>
    <lineage>
        <taxon>Bacteria</taxon>
        <taxon>Pseudomonadati</taxon>
        <taxon>Pseudomonadota</taxon>
        <taxon>Betaproteobacteria</taxon>
        <taxon>Burkholderiales</taxon>
        <taxon>Comamonadaceae</taxon>
        <taxon>Limnohabitans</taxon>
    </lineage>
</organism>
<evidence type="ECO:0008006" key="8">
    <source>
        <dbReference type="Google" id="ProtNLM"/>
    </source>
</evidence>
<reference evidence="6 7" key="1">
    <citation type="submission" date="2017-04" db="EMBL/GenBank/DDBJ databases">
        <title>Unexpected and diverse lifestyles within the genus Limnohabitans.</title>
        <authorList>
            <person name="Kasalicky V."/>
            <person name="Mehrshad M."/>
            <person name="Andrei S.-A."/>
            <person name="Salcher M."/>
            <person name="Kratochvilova H."/>
            <person name="Simek K."/>
            <person name="Ghai R."/>
        </authorList>
    </citation>
    <scope>NUCLEOTIDE SEQUENCE [LARGE SCALE GENOMIC DNA]</scope>
    <source>
        <strain evidence="6 7">II-B4</strain>
    </source>
</reference>
<dbReference type="PROSITE" id="PS51063">
    <property type="entry name" value="HTH_CRP_2"/>
    <property type="match status" value="1"/>
</dbReference>
<name>A0A315E8U6_9BURK</name>
<comment type="caution">
    <text evidence="6">The sequence shown here is derived from an EMBL/GenBank/DDBJ whole genome shotgun (WGS) entry which is preliminary data.</text>
</comment>
<dbReference type="Proteomes" id="UP000250790">
    <property type="component" value="Unassembled WGS sequence"/>
</dbReference>
<dbReference type="PANTHER" id="PTHR24567">
    <property type="entry name" value="CRP FAMILY TRANSCRIPTIONAL REGULATORY PROTEIN"/>
    <property type="match status" value="1"/>
</dbReference>
<dbReference type="GO" id="GO:0005829">
    <property type="term" value="C:cytosol"/>
    <property type="evidence" value="ECO:0007669"/>
    <property type="project" value="TreeGrafter"/>
</dbReference>
<dbReference type="SMART" id="SM00419">
    <property type="entry name" value="HTH_CRP"/>
    <property type="match status" value="1"/>
</dbReference>
<dbReference type="PANTHER" id="PTHR24567:SF26">
    <property type="entry name" value="REGULATORY PROTEIN YEIL"/>
    <property type="match status" value="1"/>
</dbReference>
<evidence type="ECO:0000259" key="4">
    <source>
        <dbReference type="PROSITE" id="PS50042"/>
    </source>
</evidence>
<evidence type="ECO:0000256" key="1">
    <source>
        <dbReference type="ARBA" id="ARBA00023015"/>
    </source>
</evidence>
<evidence type="ECO:0000313" key="7">
    <source>
        <dbReference type="Proteomes" id="UP000250790"/>
    </source>
</evidence>
<keyword evidence="3" id="KW-0804">Transcription</keyword>
<evidence type="ECO:0000256" key="2">
    <source>
        <dbReference type="ARBA" id="ARBA00023125"/>
    </source>
</evidence>
<dbReference type="CDD" id="cd00038">
    <property type="entry name" value="CAP_ED"/>
    <property type="match status" value="1"/>
</dbReference>
<feature type="domain" description="Cyclic nucleotide-binding" evidence="4">
    <location>
        <begin position="30"/>
        <end position="109"/>
    </location>
</feature>
<evidence type="ECO:0000313" key="6">
    <source>
        <dbReference type="EMBL" id="PUE54370.1"/>
    </source>
</evidence>
<dbReference type="Pfam" id="PF00027">
    <property type="entry name" value="cNMP_binding"/>
    <property type="match status" value="1"/>
</dbReference>
<dbReference type="PROSITE" id="PS50042">
    <property type="entry name" value="CNMP_BINDING_3"/>
    <property type="match status" value="1"/>
</dbReference>
<dbReference type="InterPro" id="IPR000595">
    <property type="entry name" value="cNMP-bd_dom"/>
</dbReference>
<sequence>MSASRQIENRVTMTNPISGTNVREILAQTVFAAVGAEAMEDLVRVARIEHFKLPTLLSAAGESPTHLRLVISGHVELVTRHISGSEIVVGHIAAGGWVTWLAVFMTQAPTHDFYISASSSCLALPVKDVQSFCVQYPEIYPMVIRMIGHRMRLLIEWTGQSVLATPVQRMAKLLSVLAQEQNRQTDQNGVTLYVTQARLASQARCSRQTANQLLQQLEQEGLIVPGYGQFTIPDWTRLNHFAEGHLE</sequence>
<dbReference type="SUPFAM" id="SSF46785">
    <property type="entry name" value="Winged helix' DNA-binding domain"/>
    <property type="match status" value="1"/>
</dbReference>
<dbReference type="InterPro" id="IPR012318">
    <property type="entry name" value="HTH_CRP"/>
</dbReference>
<dbReference type="OrthoDB" id="5900258at2"/>
<dbReference type="InterPro" id="IPR014710">
    <property type="entry name" value="RmlC-like_jellyroll"/>
</dbReference>
<dbReference type="Gene3D" id="2.60.120.10">
    <property type="entry name" value="Jelly Rolls"/>
    <property type="match status" value="1"/>
</dbReference>
<evidence type="ECO:0000259" key="5">
    <source>
        <dbReference type="PROSITE" id="PS51063"/>
    </source>
</evidence>
<proteinExistence type="predicted"/>
<dbReference type="EMBL" id="NESN01000002">
    <property type="protein sequence ID" value="PUE54370.1"/>
    <property type="molecule type" value="Genomic_DNA"/>
</dbReference>
<keyword evidence="7" id="KW-1185">Reference proteome</keyword>
<gene>
    <name evidence="6" type="ORF">B9Z37_07465</name>
</gene>
<keyword evidence="1" id="KW-0805">Transcription regulation</keyword>
<dbReference type="GO" id="GO:0003677">
    <property type="term" value="F:DNA binding"/>
    <property type="evidence" value="ECO:0007669"/>
    <property type="project" value="UniProtKB-KW"/>
</dbReference>
<dbReference type="AlphaFoldDB" id="A0A315E8U6"/>
<feature type="domain" description="HTH crp-type" evidence="5">
    <location>
        <begin position="164"/>
        <end position="236"/>
    </location>
</feature>
<keyword evidence="2" id="KW-0238">DNA-binding</keyword>
<accession>A0A315E8U6</accession>
<protein>
    <recommendedName>
        <fullName evidence="8">HTH crp-type domain-containing protein</fullName>
    </recommendedName>
</protein>
<dbReference type="InterPro" id="IPR036390">
    <property type="entry name" value="WH_DNA-bd_sf"/>
</dbReference>
<dbReference type="InterPro" id="IPR018490">
    <property type="entry name" value="cNMP-bd_dom_sf"/>
</dbReference>
<evidence type="ECO:0000256" key="3">
    <source>
        <dbReference type="ARBA" id="ARBA00023163"/>
    </source>
</evidence>
<dbReference type="Pfam" id="PF13545">
    <property type="entry name" value="HTH_Crp_2"/>
    <property type="match status" value="1"/>
</dbReference>
<dbReference type="SUPFAM" id="SSF51206">
    <property type="entry name" value="cAMP-binding domain-like"/>
    <property type="match status" value="1"/>
</dbReference>